<accession>A0ACC3MCF9</accession>
<reference evidence="1" key="1">
    <citation type="submission" date="2023-07" db="EMBL/GenBank/DDBJ databases">
        <title>Black Yeasts Isolated from many extreme environments.</title>
        <authorList>
            <person name="Coleine C."/>
            <person name="Stajich J.E."/>
            <person name="Selbmann L."/>
        </authorList>
    </citation>
    <scope>NUCLEOTIDE SEQUENCE</scope>
    <source>
        <strain evidence="1">CCFEE 5714</strain>
    </source>
</reference>
<evidence type="ECO:0000313" key="1">
    <source>
        <dbReference type="EMBL" id="KAK3684677.1"/>
    </source>
</evidence>
<gene>
    <name evidence="1" type="primary">BUD14_2</name>
    <name evidence="1" type="ORF">LTR37_020044</name>
</gene>
<keyword evidence="2" id="KW-1185">Reference proteome</keyword>
<sequence length="1103" mass="121225">MTRPNIVRADTLDLQDQDNPSAAEHSRPQIKGGLAPHQRAEVHHVLEERDEEEQSLADAWNNTSNLTEEPDAIDQAQLEQHPEHERTVNGTQQDGQTGGEGGESEAEGDDDMMDRISSSPSIDDGGYTLHSSPPPVTPTMARVKWPVRTSSLTPSPRNTPTPTRETFNQSPSSISDSSPFLQTPQHLPLHVRRTGKEAFPLVEQPSTVSSPFDEISRHLPAIKIQRSSAQFRSTSKHHHSLGKYGESPEPDHMDSPEGYADREASYEEGTDGPQTSVARFDNARQDSSTEVTDDRASDRSVLIHHVDPANRPIESPFRQHNFKRSLTDLEDQILDHSPSFTSIASVDLQDVLLPVDDPLLDTPPSPSDSSVSWESLPSDCDSWDESTNDDDTDAFFAYLDDRFIDSGWGGECLRDTEDIDFEFVYALHTFVATVEGQANATKGDTMVLLDDSNSYWWLVRVVKDNSIGYLPAEHIETPTERLARLNKHRNIDLSATMLSDNSEKSRNPLKKAIRRRNAKTVQFAAPTYVEASDYDYDTEDDDQQSLSEPYAGVTQTEETKPNDDQPEEEPVAEKRNSQDEHIRTSSSSSRVSFDREQAATVVGNASVEEPQLSPKLVDKTEAAPLKSRRTRNTDSFLKDDSIETRKITLTPGLLREEGQGKNSTSTDSTRNASLENLVKQISPPEPLNKKDAKKEKKEKKGGMLSGLFKSKKKDKKSKDDLTDFSDAEKVSSEYSRGTPSLSSPSHSGRASPVTDTAGVLSPTDIRRQEVQTRAPSRGKLQKPPPASSSSPVREQQPKEQAASPFVAELQGSEAAVEMASPEPQRGVAEAQPNIASSVAAVAQEVWKEGSLAPITNILMHDDSKTSEPTKAKQSKSRVELDDFDSAGEEDDPNPFKEKEERAAAAKESDEGEGLSDSPVEITHSSFMHGTDSIHIPTPGPDGRPDEDEDEDPKSFTSSPSIIEHPAEPLEIRDVQQDDDATPTGPRSPDTNAQQQADKGAVVPTRGRSTDSSATTSSTHLSPSTTVSQQAWSDSSLRAWLEDGSEVKDMMTMIYDKSGVVPVSDDHPLMAGLFTEQKKGVQDMMSQLDGLLGSYLQRKGIALR</sequence>
<dbReference type="Proteomes" id="UP001281147">
    <property type="component" value="Unassembled WGS sequence"/>
</dbReference>
<organism evidence="1 2">
    <name type="scientific">Vermiconidia calcicola</name>
    <dbReference type="NCBI Taxonomy" id="1690605"/>
    <lineage>
        <taxon>Eukaryota</taxon>
        <taxon>Fungi</taxon>
        <taxon>Dikarya</taxon>
        <taxon>Ascomycota</taxon>
        <taxon>Pezizomycotina</taxon>
        <taxon>Dothideomycetes</taxon>
        <taxon>Dothideomycetidae</taxon>
        <taxon>Mycosphaerellales</taxon>
        <taxon>Extremaceae</taxon>
        <taxon>Vermiconidia</taxon>
    </lineage>
</organism>
<comment type="caution">
    <text evidence="1">The sequence shown here is derived from an EMBL/GenBank/DDBJ whole genome shotgun (WGS) entry which is preliminary data.</text>
</comment>
<protein>
    <submittedName>
        <fullName evidence="1">Protein phosphatase regulator</fullName>
    </submittedName>
</protein>
<name>A0ACC3MCF9_9PEZI</name>
<dbReference type="EMBL" id="JAUTXU010000331">
    <property type="protein sequence ID" value="KAK3684677.1"/>
    <property type="molecule type" value="Genomic_DNA"/>
</dbReference>
<evidence type="ECO:0000313" key="2">
    <source>
        <dbReference type="Proteomes" id="UP001281147"/>
    </source>
</evidence>
<proteinExistence type="predicted"/>